<dbReference type="RefSeq" id="WP_409121375.1">
    <property type="nucleotide sequence ID" value="NZ_JBJVNI010000006.1"/>
</dbReference>
<evidence type="ECO:0000313" key="1">
    <source>
        <dbReference type="EMBL" id="MFM9609738.1"/>
    </source>
</evidence>
<organism evidence="1 2">
    <name type="scientific">Streptomyces niveiscabiei</name>
    <dbReference type="NCBI Taxonomy" id="164115"/>
    <lineage>
        <taxon>Bacteria</taxon>
        <taxon>Bacillati</taxon>
        <taxon>Actinomycetota</taxon>
        <taxon>Actinomycetes</taxon>
        <taxon>Kitasatosporales</taxon>
        <taxon>Streptomycetaceae</taxon>
        <taxon>Streptomyces</taxon>
    </lineage>
</organism>
<dbReference type="Proteomes" id="UP001631957">
    <property type="component" value="Unassembled WGS sequence"/>
</dbReference>
<gene>
    <name evidence="1" type="ORF">ACKI18_13605</name>
</gene>
<name>A0ABW9HQK7_9ACTN</name>
<proteinExistence type="predicted"/>
<protein>
    <submittedName>
        <fullName evidence="1">Uncharacterized protein</fullName>
    </submittedName>
</protein>
<keyword evidence="2" id="KW-1185">Reference proteome</keyword>
<reference evidence="1 2" key="1">
    <citation type="submission" date="2024-12" db="EMBL/GenBank/DDBJ databases">
        <title>Forecasting of Potato common scab and diversities of Pathogenic streptomyces spp. in china.</title>
        <authorList>
            <person name="Handique U."/>
            <person name="Wu J."/>
        </authorList>
    </citation>
    <scope>NUCLEOTIDE SEQUENCE [LARGE SCALE GENOMIC DNA]</scope>
    <source>
        <strain evidence="1 2">ZRIMU1530</strain>
    </source>
</reference>
<dbReference type="EMBL" id="JBJVNI010000006">
    <property type="protein sequence ID" value="MFM9609738.1"/>
    <property type="molecule type" value="Genomic_DNA"/>
</dbReference>
<sequence length="78" mass="8798">MPNGTSEKPEQPYPQDFIKPEIIGDCDDCKAYVGEWFRRMVRKTENGELSNDYDPSAASDAAVLWKRHAAEAHSEVTP</sequence>
<accession>A0ABW9HQK7</accession>
<comment type="caution">
    <text evidence="1">The sequence shown here is derived from an EMBL/GenBank/DDBJ whole genome shotgun (WGS) entry which is preliminary data.</text>
</comment>
<evidence type="ECO:0000313" key="2">
    <source>
        <dbReference type="Proteomes" id="UP001631957"/>
    </source>
</evidence>